<dbReference type="PROSITE" id="PS51704">
    <property type="entry name" value="GP_PDE"/>
    <property type="match status" value="1"/>
</dbReference>
<keyword evidence="2" id="KW-1185">Reference proteome</keyword>
<dbReference type="InterPro" id="IPR017946">
    <property type="entry name" value="PLC-like_Pdiesterase_TIM-brl"/>
</dbReference>
<accession>A0A4S4C1L0</accession>
<evidence type="ECO:0000313" key="1">
    <source>
        <dbReference type="EMBL" id="THF81388.1"/>
    </source>
</evidence>
<dbReference type="PANTHER" id="PTHR46211">
    <property type="entry name" value="GLYCEROPHOSPHORYL DIESTER PHOSPHODIESTERASE"/>
    <property type="match status" value="1"/>
</dbReference>
<dbReference type="SUPFAM" id="SSF51695">
    <property type="entry name" value="PLC-like phosphodiesterases"/>
    <property type="match status" value="1"/>
</dbReference>
<protein>
    <submittedName>
        <fullName evidence="1">Glycerophosphodiester phosphodiesterase</fullName>
    </submittedName>
</protein>
<dbReference type="GO" id="GO:0006629">
    <property type="term" value="P:lipid metabolic process"/>
    <property type="evidence" value="ECO:0007669"/>
    <property type="project" value="InterPro"/>
</dbReference>
<dbReference type="OrthoDB" id="384721at2"/>
<dbReference type="Proteomes" id="UP000310334">
    <property type="component" value="Unassembled WGS sequence"/>
</dbReference>
<sequence length="275" mass="30650">MNRKLLAGASIAFTLLFSPLHQTFAHESTGDTRKVDNVAHRGASAYAPENTIAAFDKAVEMKADYIEIDVQRSKDGELVLIHDTTVDRTTDGTGKVGDLTFEELKSLDAGSWKGEEFTGEKIPTFDEILDRYHGKIGILIELKAPELYPGIEESVAQELKERNLDKPQNGKIIIQSFNFESMKLTNELLPNVPIGVLTGSPLDTTKEALEEFSTYADYFNPHYGIVTKDLVNQVHTLGMKISSWTVRSQEAADFLFEMGVDAIITDYPDYVDPRN</sequence>
<dbReference type="Pfam" id="PF03009">
    <property type="entry name" value="GDPD"/>
    <property type="match status" value="1"/>
</dbReference>
<comment type="caution">
    <text evidence="1">The sequence shown here is derived from an EMBL/GenBank/DDBJ whole genome shotgun (WGS) entry which is preliminary data.</text>
</comment>
<dbReference type="AlphaFoldDB" id="A0A4S4C1L0"/>
<reference evidence="1 2" key="1">
    <citation type="submission" date="2019-04" db="EMBL/GenBank/DDBJ databases">
        <title>Bacillus sediminilitoris sp. nov., isolated from a tidal flat sediment on the East China Sea.</title>
        <authorList>
            <person name="Wei Y."/>
            <person name="Mao H."/>
            <person name="Fang J."/>
        </authorList>
    </citation>
    <scope>NUCLEOTIDE SEQUENCE [LARGE SCALE GENOMIC DNA]</scope>
    <source>
        <strain evidence="1 2">DSL-17</strain>
    </source>
</reference>
<dbReference type="InterPro" id="IPR030395">
    <property type="entry name" value="GP_PDE_dom"/>
</dbReference>
<dbReference type="EMBL" id="SSNT01000004">
    <property type="protein sequence ID" value="THF81388.1"/>
    <property type="molecule type" value="Genomic_DNA"/>
</dbReference>
<dbReference type="PANTHER" id="PTHR46211:SF1">
    <property type="entry name" value="GLYCEROPHOSPHODIESTER PHOSPHODIESTERASE, CYTOPLASMIC"/>
    <property type="match status" value="1"/>
</dbReference>
<dbReference type="GO" id="GO:0008081">
    <property type="term" value="F:phosphoric diester hydrolase activity"/>
    <property type="evidence" value="ECO:0007669"/>
    <property type="project" value="InterPro"/>
</dbReference>
<name>A0A4S4C1L0_9BACI</name>
<proteinExistence type="predicted"/>
<organism evidence="1 2">
    <name type="scientific">Metabacillus sediminilitoris</name>
    <dbReference type="NCBI Taxonomy" id="2567941"/>
    <lineage>
        <taxon>Bacteria</taxon>
        <taxon>Bacillati</taxon>
        <taxon>Bacillota</taxon>
        <taxon>Bacilli</taxon>
        <taxon>Bacillales</taxon>
        <taxon>Bacillaceae</taxon>
        <taxon>Metabacillus</taxon>
    </lineage>
</organism>
<gene>
    <name evidence="1" type="ORF">E6W99_05610</name>
</gene>
<dbReference type="Gene3D" id="3.20.20.190">
    <property type="entry name" value="Phosphatidylinositol (PI) phosphodiesterase"/>
    <property type="match status" value="1"/>
</dbReference>
<evidence type="ECO:0000313" key="2">
    <source>
        <dbReference type="Proteomes" id="UP000310334"/>
    </source>
</evidence>
<dbReference type="RefSeq" id="WP_136352223.1">
    <property type="nucleotide sequence ID" value="NZ_CP046266.1"/>
</dbReference>